<protein>
    <submittedName>
        <fullName evidence="2">YhcN/YlaJ family sporulation lipoprotein</fullName>
    </submittedName>
</protein>
<comment type="caution">
    <text evidence="2">The sequence shown here is derived from an EMBL/GenBank/DDBJ whole genome shotgun (WGS) entry which is preliminary data.</text>
</comment>
<organism evidence="2 3">
    <name type="scientific">Candidatus Pseudogracilibacillus intestinigallinarum</name>
    <dbReference type="NCBI Taxonomy" id="2838742"/>
    <lineage>
        <taxon>Bacteria</taxon>
        <taxon>Bacillati</taxon>
        <taxon>Bacillota</taxon>
        <taxon>Bacilli</taxon>
        <taxon>Bacillales</taxon>
        <taxon>Bacillaceae</taxon>
        <taxon>Pseudogracilibacillus</taxon>
    </lineage>
</organism>
<feature type="region of interest" description="Disordered" evidence="1">
    <location>
        <begin position="21"/>
        <end position="89"/>
    </location>
</feature>
<proteinExistence type="predicted"/>
<feature type="compositionally biased region" description="Basic and acidic residues" evidence="1">
    <location>
        <begin position="129"/>
        <end position="139"/>
    </location>
</feature>
<feature type="compositionally biased region" description="Basic and acidic residues" evidence="1">
    <location>
        <begin position="65"/>
        <end position="74"/>
    </location>
</feature>
<evidence type="ECO:0000256" key="1">
    <source>
        <dbReference type="SAM" id="MobiDB-lite"/>
    </source>
</evidence>
<dbReference type="AlphaFoldDB" id="A0A9D1TKX7"/>
<accession>A0A9D1TKX7</accession>
<name>A0A9D1TKX7_9BACI</name>
<dbReference type="Proteomes" id="UP000823937">
    <property type="component" value="Unassembled WGS sequence"/>
</dbReference>
<feature type="compositionally biased region" description="Basic and acidic residues" evidence="1">
    <location>
        <begin position="151"/>
        <end position="195"/>
    </location>
</feature>
<keyword evidence="2" id="KW-0449">Lipoprotein</keyword>
<feature type="region of interest" description="Disordered" evidence="1">
    <location>
        <begin position="129"/>
        <end position="195"/>
    </location>
</feature>
<feature type="compositionally biased region" description="Basic and acidic residues" evidence="1">
    <location>
        <begin position="36"/>
        <end position="58"/>
    </location>
</feature>
<feature type="compositionally biased region" description="Polar residues" evidence="1">
    <location>
        <begin position="140"/>
        <end position="150"/>
    </location>
</feature>
<sequence length="264" mass="30194">MKWKSFFVIFTAFVLVGCGGMSTKDEENRPANNGDKTIENTRFEGDQVRKSRDNDRNRNNIGENVSDRLEDRNRHSNNRASNNRQDEYDVSKEAADKIVAEIPDIERAYVLTSNRNAYVAAQLNRNDSTEGDHIAKNDRQNNSTGMNVRNTNDRNAKSRTVNEGDANDRGTDNHMANRRDIDTNRYDDDRQVESDEVSDQVKNKIADIVQDVDNDIDNVYVSTSPDFLDLANDYTTDMDNGKPVRGFFDQIGNTIERIFPQNKR</sequence>
<evidence type="ECO:0000313" key="3">
    <source>
        <dbReference type="Proteomes" id="UP000823937"/>
    </source>
</evidence>
<reference evidence="2" key="2">
    <citation type="submission" date="2021-04" db="EMBL/GenBank/DDBJ databases">
        <authorList>
            <person name="Gilroy R."/>
        </authorList>
    </citation>
    <scope>NUCLEOTIDE SEQUENCE</scope>
    <source>
        <strain evidence="2">CHK169-2315</strain>
    </source>
</reference>
<reference evidence="2" key="1">
    <citation type="journal article" date="2021" name="PeerJ">
        <title>Extensive microbial diversity within the chicken gut microbiome revealed by metagenomics and culture.</title>
        <authorList>
            <person name="Gilroy R."/>
            <person name="Ravi A."/>
            <person name="Getino M."/>
            <person name="Pursley I."/>
            <person name="Horton D.L."/>
            <person name="Alikhan N.F."/>
            <person name="Baker D."/>
            <person name="Gharbi K."/>
            <person name="Hall N."/>
            <person name="Watson M."/>
            <person name="Adriaenssens E.M."/>
            <person name="Foster-Nyarko E."/>
            <person name="Jarju S."/>
            <person name="Secka A."/>
            <person name="Antonio M."/>
            <person name="Oren A."/>
            <person name="Chaudhuri R.R."/>
            <person name="La Ragione R."/>
            <person name="Hildebrand F."/>
            <person name="Pallen M.J."/>
        </authorList>
    </citation>
    <scope>NUCLEOTIDE SEQUENCE</scope>
    <source>
        <strain evidence="2">CHK169-2315</strain>
    </source>
</reference>
<dbReference type="PROSITE" id="PS51257">
    <property type="entry name" value="PROKAR_LIPOPROTEIN"/>
    <property type="match status" value="1"/>
</dbReference>
<evidence type="ECO:0000313" key="2">
    <source>
        <dbReference type="EMBL" id="HIV75655.1"/>
    </source>
</evidence>
<dbReference type="Pfam" id="PF09580">
    <property type="entry name" value="Spore_YhcN_YlaJ"/>
    <property type="match status" value="1"/>
</dbReference>
<dbReference type="EMBL" id="DXHX01000163">
    <property type="protein sequence ID" value="HIV75655.1"/>
    <property type="molecule type" value="Genomic_DNA"/>
</dbReference>
<dbReference type="InterPro" id="IPR019076">
    <property type="entry name" value="Spore_lipoprot_YhcN/YlaJ-like"/>
</dbReference>
<gene>
    <name evidence="2" type="ORF">H9895_11330</name>
</gene>